<evidence type="ECO:0000313" key="6">
    <source>
        <dbReference type="Proteomes" id="UP000198832"/>
    </source>
</evidence>
<dbReference type="InterPro" id="IPR036388">
    <property type="entry name" value="WH-like_DNA-bd_sf"/>
</dbReference>
<dbReference type="AlphaFoldDB" id="A0A1I1KJU8"/>
<dbReference type="InterPro" id="IPR001845">
    <property type="entry name" value="HTH_ArsR_DNA-bd_dom"/>
</dbReference>
<dbReference type="GO" id="GO:0006950">
    <property type="term" value="P:response to stress"/>
    <property type="evidence" value="ECO:0007669"/>
    <property type="project" value="TreeGrafter"/>
</dbReference>
<evidence type="ECO:0000256" key="1">
    <source>
        <dbReference type="ARBA" id="ARBA00023015"/>
    </source>
</evidence>
<dbReference type="OrthoDB" id="122135at2"/>
<dbReference type="PANTHER" id="PTHR33164">
    <property type="entry name" value="TRANSCRIPTIONAL REGULATOR, MARR FAMILY"/>
    <property type="match status" value="1"/>
</dbReference>
<dbReference type="CDD" id="cd00090">
    <property type="entry name" value="HTH_ARSR"/>
    <property type="match status" value="1"/>
</dbReference>
<dbReference type="SUPFAM" id="SSF46785">
    <property type="entry name" value="Winged helix' DNA-binding domain"/>
    <property type="match status" value="1"/>
</dbReference>
<dbReference type="InterPro" id="IPR023187">
    <property type="entry name" value="Tscrpt_reg_MarR-type_CS"/>
</dbReference>
<dbReference type="InterPro" id="IPR036390">
    <property type="entry name" value="WH_DNA-bd_sf"/>
</dbReference>
<evidence type="ECO:0000256" key="2">
    <source>
        <dbReference type="ARBA" id="ARBA00023125"/>
    </source>
</evidence>
<dbReference type="PANTHER" id="PTHR33164:SF57">
    <property type="entry name" value="MARR-FAMILY TRANSCRIPTIONAL REGULATOR"/>
    <property type="match status" value="1"/>
</dbReference>
<dbReference type="STRING" id="574651.SAMN04487968_108192"/>
<evidence type="ECO:0000313" key="5">
    <source>
        <dbReference type="EMBL" id="SFC61136.1"/>
    </source>
</evidence>
<dbReference type="SMART" id="SM00347">
    <property type="entry name" value="HTH_MARR"/>
    <property type="match status" value="1"/>
</dbReference>
<proteinExistence type="predicted"/>
<dbReference type="Gene3D" id="1.10.10.10">
    <property type="entry name" value="Winged helix-like DNA-binding domain superfamily/Winged helix DNA-binding domain"/>
    <property type="match status" value="1"/>
</dbReference>
<dbReference type="InterPro" id="IPR000835">
    <property type="entry name" value="HTH_MarR-typ"/>
</dbReference>
<dbReference type="InterPro" id="IPR011991">
    <property type="entry name" value="ArsR-like_HTH"/>
</dbReference>
<protein>
    <submittedName>
        <fullName evidence="5">MarR family protein</fullName>
    </submittedName>
</protein>
<keyword evidence="1" id="KW-0805">Transcription regulation</keyword>
<dbReference type="SMART" id="SM00418">
    <property type="entry name" value="HTH_ARSR"/>
    <property type="match status" value="1"/>
</dbReference>
<keyword evidence="6" id="KW-1185">Reference proteome</keyword>
<keyword evidence="3" id="KW-0804">Transcription</keyword>
<feature type="domain" description="HTH marR-type" evidence="4">
    <location>
        <begin position="17"/>
        <end position="146"/>
    </location>
</feature>
<keyword evidence="2" id="KW-0238">DNA-binding</keyword>
<dbReference type="PROSITE" id="PS50995">
    <property type="entry name" value="HTH_MARR_2"/>
    <property type="match status" value="1"/>
</dbReference>
<dbReference type="InterPro" id="IPR039422">
    <property type="entry name" value="MarR/SlyA-like"/>
</dbReference>
<reference evidence="5 6" key="1">
    <citation type="submission" date="2016-10" db="EMBL/GenBank/DDBJ databases">
        <authorList>
            <person name="de Groot N.N."/>
        </authorList>
    </citation>
    <scope>NUCLEOTIDE SEQUENCE [LARGE SCALE GENOMIC DNA]</scope>
    <source>
        <strain evidence="5 6">CGMCC 1.7056</strain>
    </source>
</reference>
<dbReference type="PROSITE" id="PS01117">
    <property type="entry name" value="HTH_MARR_1"/>
    <property type="match status" value="1"/>
</dbReference>
<dbReference type="GO" id="GO:0003677">
    <property type="term" value="F:DNA binding"/>
    <property type="evidence" value="ECO:0007669"/>
    <property type="project" value="UniProtKB-KW"/>
</dbReference>
<organism evidence="5 6">
    <name type="scientific">Nocardioides terrae</name>
    <dbReference type="NCBI Taxonomy" id="574651"/>
    <lineage>
        <taxon>Bacteria</taxon>
        <taxon>Bacillati</taxon>
        <taxon>Actinomycetota</taxon>
        <taxon>Actinomycetes</taxon>
        <taxon>Propionibacteriales</taxon>
        <taxon>Nocardioidaceae</taxon>
        <taxon>Nocardioides</taxon>
    </lineage>
</organism>
<dbReference type="GO" id="GO:0003700">
    <property type="term" value="F:DNA-binding transcription factor activity"/>
    <property type="evidence" value="ECO:0007669"/>
    <property type="project" value="InterPro"/>
</dbReference>
<dbReference type="RefSeq" id="WP_091124239.1">
    <property type="nucleotide sequence ID" value="NZ_FOLB01000008.1"/>
</dbReference>
<accession>A0A1I1KJU8</accession>
<dbReference type="Pfam" id="PF12802">
    <property type="entry name" value="MarR_2"/>
    <property type="match status" value="1"/>
</dbReference>
<dbReference type="EMBL" id="FOLB01000008">
    <property type="protein sequence ID" value="SFC61136.1"/>
    <property type="molecule type" value="Genomic_DNA"/>
</dbReference>
<evidence type="ECO:0000259" key="4">
    <source>
        <dbReference type="PROSITE" id="PS50995"/>
    </source>
</evidence>
<name>A0A1I1KJU8_9ACTN</name>
<dbReference type="Proteomes" id="UP000198832">
    <property type="component" value="Unassembled WGS sequence"/>
</dbReference>
<gene>
    <name evidence="5" type="ORF">SAMN04487968_108192</name>
</gene>
<evidence type="ECO:0000256" key="3">
    <source>
        <dbReference type="ARBA" id="ARBA00023163"/>
    </source>
</evidence>
<sequence length="159" mass="17600">MTTTVSPTRADALRQLEDEVTVLFHRIKRVLVERAHAVHPELSGLGLPMLMRIAAGPVRASALVEEFQVDKGAVSRHLQHLEELGLIERTPDPDDGRATLLSVTPDAARRLGDIDADRRTRLKDRLADWSASDLAALAEQLGRYNHSLDRQAESAEVRA</sequence>